<comment type="caution">
    <text evidence="8">The sequence shown here is derived from an EMBL/GenBank/DDBJ whole genome shotgun (WGS) entry which is preliminary data.</text>
</comment>
<feature type="region of interest" description="Disordered" evidence="6">
    <location>
        <begin position="148"/>
        <end position="202"/>
    </location>
</feature>
<keyword evidence="2" id="KW-0929">Antimicrobial</keyword>
<feature type="compositionally biased region" description="Low complexity" evidence="6">
    <location>
        <begin position="160"/>
        <end position="202"/>
    </location>
</feature>
<dbReference type="InterPro" id="IPR027273">
    <property type="entry name" value="Neocarzinostatin-like"/>
</dbReference>
<evidence type="ECO:0000256" key="3">
    <source>
        <dbReference type="ARBA" id="ARBA00023022"/>
    </source>
</evidence>
<evidence type="ECO:0000313" key="9">
    <source>
        <dbReference type="Proteomes" id="UP001597063"/>
    </source>
</evidence>
<dbReference type="NCBIfam" id="NF040680">
    <property type="entry name" value="chromo_anti"/>
    <property type="match status" value="1"/>
</dbReference>
<evidence type="ECO:0000256" key="6">
    <source>
        <dbReference type="SAM" id="MobiDB-lite"/>
    </source>
</evidence>
<organism evidence="8 9">
    <name type="scientific">Actinomadura fibrosa</name>
    <dbReference type="NCBI Taxonomy" id="111802"/>
    <lineage>
        <taxon>Bacteria</taxon>
        <taxon>Bacillati</taxon>
        <taxon>Actinomycetota</taxon>
        <taxon>Actinomycetes</taxon>
        <taxon>Streptosporangiales</taxon>
        <taxon>Thermomonosporaceae</taxon>
        <taxon>Actinomadura</taxon>
    </lineage>
</organism>
<evidence type="ECO:0000256" key="2">
    <source>
        <dbReference type="ARBA" id="ARBA00022529"/>
    </source>
</evidence>
<dbReference type="SUPFAM" id="SSF49319">
    <property type="entry name" value="Actinoxanthin-like"/>
    <property type="match status" value="1"/>
</dbReference>
<dbReference type="Pfam" id="PF00960">
    <property type="entry name" value="Neocarzinostat"/>
    <property type="match status" value="1"/>
</dbReference>
<protein>
    <submittedName>
        <fullName evidence="8">Enediyne antibiotic chromoprotein</fullName>
    </submittedName>
</protein>
<comment type="similarity">
    <text evidence="1">Belongs to the neocarzinostatin family.</text>
</comment>
<reference evidence="9" key="1">
    <citation type="journal article" date="2019" name="Int. J. Syst. Evol. Microbiol.">
        <title>The Global Catalogue of Microorganisms (GCM) 10K type strain sequencing project: providing services to taxonomists for standard genome sequencing and annotation.</title>
        <authorList>
            <consortium name="The Broad Institute Genomics Platform"/>
            <consortium name="The Broad Institute Genome Sequencing Center for Infectious Disease"/>
            <person name="Wu L."/>
            <person name="Ma J."/>
        </authorList>
    </citation>
    <scope>NUCLEOTIDE SEQUENCE [LARGE SCALE GENOMIC DNA]</scope>
    <source>
        <strain evidence="9">JCM 9371</strain>
    </source>
</reference>
<keyword evidence="9" id="KW-1185">Reference proteome</keyword>
<keyword evidence="5" id="KW-1015">Disulfide bond</keyword>
<accession>A0ABW2Y4C9</accession>
<evidence type="ECO:0000256" key="7">
    <source>
        <dbReference type="SAM" id="SignalP"/>
    </source>
</evidence>
<evidence type="ECO:0000256" key="1">
    <source>
        <dbReference type="ARBA" id="ARBA00010648"/>
    </source>
</evidence>
<dbReference type="Gene3D" id="2.60.40.230">
    <property type="entry name" value="Neocarzinostatin-like"/>
    <property type="match status" value="1"/>
</dbReference>
<evidence type="ECO:0000313" key="8">
    <source>
        <dbReference type="EMBL" id="MFD0692212.1"/>
    </source>
</evidence>
<keyword evidence="7" id="KW-0732">Signal</keyword>
<keyword evidence="3" id="KW-0044">Antibiotic</keyword>
<name>A0ABW2Y4C9_9ACTN</name>
<evidence type="ECO:0000256" key="4">
    <source>
        <dbReference type="ARBA" id="ARBA00023125"/>
    </source>
</evidence>
<feature type="signal peptide" evidence="7">
    <location>
        <begin position="1"/>
        <end position="24"/>
    </location>
</feature>
<dbReference type="EMBL" id="JBHTGP010000038">
    <property type="protein sequence ID" value="MFD0692212.1"/>
    <property type="molecule type" value="Genomic_DNA"/>
</dbReference>
<dbReference type="RefSeq" id="WP_165503038.1">
    <property type="nucleotide sequence ID" value="NZ_CAACUY010000107.1"/>
</dbReference>
<evidence type="ECO:0000256" key="5">
    <source>
        <dbReference type="ARBA" id="ARBA00023157"/>
    </source>
</evidence>
<feature type="chain" id="PRO_5047343949" evidence="7">
    <location>
        <begin position="25"/>
        <end position="202"/>
    </location>
</feature>
<gene>
    <name evidence="8" type="ORF">ACFQZM_47535</name>
</gene>
<proteinExistence type="inferred from homology"/>
<dbReference type="Proteomes" id="UP001597063">
    <property type="component" value="Unassembled WGS sequence"/>
</dbReference>
<sequence length="202" mass="20042">MKSLLARSVAVASVGLGLALAAQAPSTAAEARAPKPSMKEATIEVNPATDLPSTAAVGVSGRGLDPEYTYYAQECGVRIASNDWACDPNTRVEIEPGKGGAFSTPLTVHSRFTGVMGNGEMFDLDCHLARCIVGVAALDGGDATSAPISFAPDGGGQGLQGTATAQQGAQAPATQQGAQAPATQQGAQVPAAPPAAQAPSAG</sequence>
<keyword evidence="4" id="KW-0238">DNA-binding</keyword>
<dbReference type="InterPro" id="IPR002186">
    <property type="entry name" value="Neocarzinostatin_fam"/>
</dbReference>